<keyword evidence="6 9" id="KW-0472">Membrane</keyword>
<feature type="domain" description="NADH:quinone oxidoreductase/Mrp antiporter transmembrane" evidence="10">
    <location>
        <begin position="95"/>
        <end position="371"/>
    </location>
</feature>
<feature type="transmembrane region" description="Helical" evidence="9">
    <location>
        <begin position="199"/>
        <end position="220"/>
    </location>
</feature>
<organism evidence="11">
    <name type="scientific">Brugia timori</name>
    <dbReference type="NCBI Taxonomy" id="42155"/>
    <lineage>
        <taxon>Eukaryota</taxon>
        <taxon>Metazoa</taxon>
        <taxon>Ecdysozoa</taxon>
        <taxon>Nematoda</taxon>
        <taxon>Chromadorea</taxon>
        <taxon>Rhabditida</taxon>
        <taxon>Spirurina</taxon>
        <taxon>Spiruromorpha</taxon>
        <taxon>Filarioidea</taxon>
        <taxon>Onchocercidae</taxon>
        <taxon>Brugia</taxon>
    </lineage>
</organism>
<evidence type="ECO:0000256" key="8">
    <source>
        <dbReference type="ARBA" id="ARBA00049551"/>
    </source>
</evidence>
<evidence type="ECO:0000259" key="10">
    <source>
        <dbReference type="Pfam" id="PF00361"/>
    </source>
</evidence>
<dbReference type="GO" id="GO:0015990">
    <property type="term" value="P:electron transport coupled proton transport"/>
    <property type="evidence" value="ECO:0007669"/>
    <property type="project" value="TreeGrafter"/>
</dbReference>
<feature type="transmembrane region" description="Helical" evidence="9">
    <location>
        <begin position="35"/>
        <end position="62"/>
    </location>
</feature>
<feature type="transmembrane region" description="Helical" evidence="9">
    <location>
        <begin position="314"/>
        <end position="339"/>
    </location>
</feature>
<feature type="transmembrane region" description="Helical" evidence="9">
    <location>
        <begin position="433"/>
        <end position="453"/>
    </location>
</feature>
<dbReference type="PANTHER" id="PTHR42829:SF2">
    <property type="entry name" value="NADH-UBIQUINONE OXIDOREDUCTASE CHAIN 5"/>
    <property type="match status" value="1"/>
</dbReference>
<dbReference type="GO" id="GO:0016020">
    <property type="term" value="C:membrane"/>
    <property type="evidence" value="ECO:0007669"/>
    <property type="project" value="UniProtKB-SubCell"/>
</dbReference>
<evidence type="ECO:0000256" key="4">
    <source>
        <dbReference type="ARBA" id="ARBA00022692"/>
    </source>
</evidence>
<dbReference type="PRINTS" id="PR01434">
    <property type="entry name" value="NADHDHGNASE5"/>
</dbReference>
<dbReference type="PANTHER" id="PTHR42829">
    <property type="entry name" value="NADH-UBIQUINONE OXIDOREDUCTASE CHAIN 5"/>
    <property type="match status" value="1"/>
</dbReference>
<feature type="transmembrane region" description="Helical" evidence="9">
    <location>
        <begin position="5"/>
        <end position="23"/>
    </location>
</feature>
<evidence type="ECO:0000256" key="1">
    <source>
        <dbReference type="ARBA" id="ARBA00003257"/>
    </source>
</evidence>
<evidence type="ECO:0000313" key="11">
    <source>
        <dbReference type="EMBL" id="BAV82727.1"/>
    </source>
</evidence>
<reference evidence="11" key="1">
    <citation type="submission" date="2016-10" db="EMBL/GenBank/DDBJ databases">
        <title>Complete mitochondrial genomes of 50 helminths species.</title>
        <authorList>
            <person name="Kikuchi T."/>
            <person name="Holroyd N."/>
            <person name="Berriman M."/>
        </authorList>
    </citation>
    <scope>NUCLEOTIDE SEQUENCE</scope>
</reference>
<keyword evidence="5 9" id="KW-1133">Transmembrane helix</keyword>
<feature type="transmembrane region" description="Helical" evidence="9">
    <location>
        <begin position="359"/>
        <end position="379"/>
    </location>
</feature>
<proteinExistence type="predicted"/>
<evidence type="ECO:0000256" key="9">
    <source>
        <dbReference type="SAM" id="Phobius"/>
    </source>
</evidence>
<dbReference type="GO" id="GO:0042773">
    <property type="term" value="P:ATP synthesis coupled electron transport"/>
    <property type="evidence" value="ECO:0007669"/>
    <property type="project" value="InterPro"/>
</dbReference>
<dbReference type="AlphaFoldDB" id="A0A1E1GIM3"/>
<dbReference type="GO" id="GO:0008137">
    <property type="term" value="F:NADH dehydrogenase (ubiquinone) activity"/>
    <property type="evidence" value="ECO:0007669"/>
    <property type="project" value="UniProtKB-EC"/>
</dbReference>
<dbReference type="EMBL" id="AP017686">
    <property type="protein sequence ID" value="BAV82727.1"/>
    <property type="molecule type" value="Genomic_DNA"/>
</dbReference>
<dbReference type="InterPro" id="IPR001750">
    <property type="entry name" value="ND/Mrp_TM"/>
</dbReference>
<comment type="function">
    <text evidence="1">Core subunit of the mitochondrial membrane respiratory chain NADH dehydrogenase (Complex I) that is believed to belong to the minimal assembly required for catalysis. Complex I functions in the transfer of electrons from NADH to the respiratory chain. The immediate electron acceptor for the enzyme is believed to be ubiquinone.</text>
</comment>
<feature type="transmembrane region" description="Helical" evidence="9">
    <location>
        <begin position="473"/>
        <end position="495"/>
    </location>
</feature>
<feature type="transmembrane region" description="Helical" evidence="9">
    <location>
        <begin position="98"/>
        <end position="119"/>
    </location>
</feature>
<evidence type="ECO:0000256" key="5">
    <source>
        <dbReference type="ARBA" id="ARBA00022989"/>
    </source>
</evidence>
<feature type="transmembrane region" description="Helical" evidence="9">
    <location>
        <begin position="400"/>
        <end position="421"/>
    </location>
</feature>
<feature type="transmembrane region" description="Helical" evidence="9">
    <location>
        <begin position="226"/>
        <end position="247"/>
    </location>
</feature>
<comment type="catalytic activity">
    <reaction evidence="8">
        <text>a ubiquinone + NADH + 5 H(+)(in) = a ubiquinol + NAD(+) + 4 H(+)(out)</text>
        <dbReference type="Rhea" id="RHEA:29091"/>
        <dbReference type="Rhea" id="RHEA-COMP:9565"/>
        <dbReference type="Rhea" id="RHEA-COMP:9566"/>
        <dbReference type="ChEBI" id="CHEBI:15378"/>
        <dbReference type="ChEBI" id="CHEBI:16389"/>
        <dbReference type="ChEBI" id="CHEBI:17976"/>
        <dbReference type="ChEBI" id="CHEBI:57540"/>
        <dbReference type="ChEBI" id="CHEBI:57945"/>
        <dbReference type="EC" id="7.1.1.2"/>
    </reaction>
</comment>
<feature type="transmembrane region" description="Helical" evidence="9">
    <location>
        <begin position="74"/>
        <end position="92"/>
    </location>
</feature>
<evidence type="ECO:0000256" key="6">
    <source>
        <dbReference type="ARBA" id="ARBA00023136"/>
    </source>
</evidence>
<dbReference type="Pfam" id="PF00361">
    <property type="entry name" value="Proton_antipo_M"/>
    <property type="match status" value="1"/>
</dbReference>
<sequence>MLFVWYVLIFYFFLIFLIFLLPYGKWVYVCGFSDFFSFVFTYNFEVCLFFFVLLLVSFLVFVYGSFYMHGASRLFYFFFFLFLFVLSMGGLIVFSGSIILVLIFWDFLGVSSFFLVLFYNNVVSRNSSMSTVFTNRIGDFCIFLFFNGFVFFSVGIFSYQFFSSLLVFMLFVSAFIKGGQYPFGSWLPKAMAAPTPVSCLVHSSTLVTAGVMLMDCYFYVCLNSDVLSFVFYVGFFTMVFSGVCALVEQDAKKVVALSTMCQIGFCFLAIGSGLHYVSFIHMISHSFFKSLLFMQIGYLIYINFGNQDYRGYSYLGVCAPTLVQLQVFVSVICLCGLLFTSGCCSKEYFMSRFYYGSFNFFLVFFYFFGVFLTFCYCYRMMYLFRVGCSFFDYVGFSSKLFYYSCFLLVFFSVVFTFWWIFGLMSLVFVFNRFEFLVVFFYLFFVFCFFNYVFRYFVIEFVNKYFMDFYSFIIYKFVPNFFYFDVFVLGLNYFFIGLFRLFSFFFFFFISWVLSCCYFSSFFFYNVFLGFLII</sequence>
<evidence type="ECO:0000256" key="3">
    <source>
        <dbReference type="ARBA" id="ARBA00012944"/>
    </source>
</evidence>
<gene>
    <name evidence="11" type="primary">ND5</name>
</gene>
<keyword evidence="4 9" id="KW-0812">Transmembrane</keyword>
<keyword evidence="11" id="KW-0496">Mitochondrion</keyword>
<evidence type="ECO:0000256" key="2">
    <source>
        <dbReference type="ARBA" id="ARBA00004141"/>
    </source>
</evidence>
<geneLocation type="mitochondrion" evidence="11"/>
<protein>
    <recommendedName>
        <fullName evidence="3">NADH:ubiquinone reductase (H(+)-translocating)</fullName>
        <ecNumber evidence="3">7.1.1.2</ecNumber>
    </recommendedName>
    <alternativeName>
        <fullName evidence="7">NADH dehydrogenase subunit 5</fullName>
    </alternativeName>
</protein>
<feature type="transmembrane region" description="Helical" evidence="9">
    <location>
        <begin position="254"/>
        <end position="277"/>
    </location>
</feature>
<dbReference type="GO" id="GO:0003954">
    <property type="term" value="F:NADH dehydrogenase activity"/>
    <property type="evidence" value="ECO:0007669"/>
    <property type="project" value="TreeGrafter"/>
</dbReference>
<feature type="transmembrane region" description="Helical" evidence="9">
    <location>
        <begin position="140"/>
        <end position="159"/>
    </location>
</feature>
<evidence type="ECO:0000256" key="7">
    <source>
        <dbReference type="ARBA" id="ARBA00031027"/>
    </source>
</evidence>
<accession>A0A1E1GIM3</accession>
<feature type="transmembrane region" description="Helical" evidence="9">
    <location>
        <begin position="501"/>
        <end position="532"/>
    </location>
</feature>
<comment type="subcellular location">
    <subcellularLocation>
        <location evidence="2">Membrane</location>
        <topology evidence="2">Multi-pass membrane protein</topology>
    </subcellularLocation>
</comment>
<dbReference type="EC" id="7.1.1.2" evidence="3"/>
<name>A0A1E1GIM3_9BILA</name>
<dbReference type="InterPro" id="IPR003945">
    <property type="entry name" value="NU5C-like"/>
</dbReference>
<feature type="transmembrane region" description="Helical" evidence="9">
    <location>
        <begin position="165"/>
        <end position="187"/>
    </location>
</feature>